<dbReference type="SUPFAM" id="SSF53335">
    <property type="entry name" value="S-adenosyl-L-methionine-dependent methyltransferases"/>
    <property type="match status" value="1"/>
</dbReference>
<evidence type="ECO:0000256" key="1">
    <source>
        <dbReference type="SAM" id="MobiDB-lite"/>
    </source>
</evidence>
<accession>A0A0C3QQP8</accession>
<evidence type="ECO:0000313" key="3">
    <source>
        <dbReference type="Proteomes" id="UP000054248"/>
    </source>
</evidence>
<dbReference type="HOGENOM" id="CLU_061628_0_0_1"/>
<dbReference type="InterPro" id="IPR019410">
    <property type="entry name" value="Methyltransf_16"/>
</dbReference>
<dbReference type="GO" id="GO:0005829">
    <property type="term" value="C:cytosol"/>
    <property type="evidence" value="ECO:0007669"/>
    <property type="project" value="TreeGrafter"/>
</dbReference>
<dbReference type="PANTHER" id="PTHR14614:SF109">
    <property type="entry name" value="RIBOSOMAL LYSINE N-METHYLTRANSFERASE 5"/>
    <property type="match status" value="1"/>
</dbReference>
<dbReference type="EMBL" id="KN822977">
    <property type="protein sequence ID" value="KIO29924.1"/>
    <property type="molecule type" value="Genomic_DNA"/>
</dbReference>
<reference evidence="2 3" key="1">
    <citation type="submission" date="2014-04" db="EMBL/GenBank/DDBJ databases">
        <authorList>
            <consortium name="DOE Joint Genome Institute"/>
            <person name="Kuo A."/>
            <person name="Girlanda M."/>
            <person name="Perotto S."/>
            <person name="Kohler A."/>
            <person name="Nagy L.G."/>
            <person name="Floudas D."/>
            <person name="Copeland A."/>
            <person name="Barry K.W."/>
            <person name="Cichocki N."/>
            <person name="Veneault-Fourrey C."/>
            <person name="LaButti K."/>
            <person name="Lindquist E.A."/>
            <person name="Lipzen A."/>
            <person name="Lundell T."/>
            <person name="Morin E."/>
            <person name="Murat C."/>
            <person name="Sun H."/>
            <person name="Tunlid A."/>
            <person name="Henrissat B."/>
            <person name="Grigoriev I.V."/>
            <person name="Hibbett D.S."/>
            <person name="Martin F."/>
            <person name="Nordberg H.P."/>
            <person name="Cantor M.N."/>
            <person name="Hua S.X."/>
        </authorList>
    </citation>
    <scope>NUCLEOTIDE SEQUENCE [LARGE SCALE GENOMIC DNA]</scope>
    <source>
        <strain evidence="2 3">MUT 4182</strain>
    </source>
</reference>
<reference evidence="3" key="2">
    <citation type="submission" date="2015-01" db="EMBL/GenBank/DDBJ databases">
        <title>Evolutionary Origins and Diversification of the Mycorrhizal Mutualists.</title>
        <authorList>
            <consortium name="DOE Joint Genome Institute"/>
            <consortium name="Mycorrhizal Genomics Consortium"/>
            <person name="Kohler A."/>
            <person name="Kuo A."/>
            <person name="Nagy L.G."/>
            <person name="Floudas D."/>
            <person name="Copeland A."/>
            <person name="Barry K.W."/>
            <person name="Cichocki N."/>
            <person name="Veneault-Fourrey C."/>
            <person name="LaButti K."/>
            <person name="Lindquist E.A."/>
            <person name="Lipzen A."/>
            <person name="Lundell T."/>
            <person name="Morin E."/>
            <person name="Murat C."/>
            <person name="Riley R."/>
            <person name="Ohm R."/>
            <person name="Sun H."/>
            <person name="Tunlid A."/>
            <person name="Henrissat B."/>
            <person name="Grigoriev I.V."/>
            <person name="Hibbett D.S."/>
            <person name="Martin F."/>
        </authorList>
    </citation>
    <scope>NUCLEOTIDE SEQUENCE [LARGE SCALE GENOMIC DNA]</scope>
    <source>
        <strain evidence="3">MUT 4182</strain>
    </source>
</reference>
<protein>
    <submittedName>
        <fullName evidence="2">Uncharacterized protein</fullName>
    </submittedName>
</protein>
<gene>
    <name evidence="2" type="ORF">M407DRAFT_226083</name>
</gene>
<dbReference type="OrthoDB" id="2529286at2759"/>
<feature type="region of interest" description="Disordered" evidence="1">
    <location>
        <begin position="66"/>
        <end position="96"/>
    </location>
</feature>
<dbReference type="STRING" id="1051891.A0A0C3QQP8"/>
<name>A0A0C3QQP8_9AGAM</name>
<dbReference type="CDD" id="cd02440">
    <property type="entry name" value="AdoMet_MTases"/>
    <property type="match status" value="1"/>
</dbReference>
<organism evidence="2 3">
    <name type="scientific">Tulasnella calospora MUT 4182</name>
    <dbReference type="NCBI Taxonomy" id="1051891"/>
    <lineage>
        <taxon>Eukaryota</taxon>
        <taxon>Fungi</taxon>
        <taxon>Dikarya</taxon>
        <taxon>Basidiomycota</taxon>
        <taxon>Agaricomycotina</taxon>
        <taxon>Agaricomycetes</taxon>
        <taxon>Cantharellales</taxon>
        <taxon>Tulasnellaceae</taxon>
        <taxon>Tulasnella</taxon>
    </lineage>
</organism>
<sequence length="318" mass="35098">MNAEQFSSSIDLFCLPPDSERVLDADEEIFLIYTRLAGDGSSSSEPLGLGFVDSKSSEMTVSFNIEPPIPGLPEMTTSPARKSPGRDRKKQARARKSEPVFLSYVLEQDPSSLRSRKGDTGNVLWRASVRLCQLLLTEHHFPPAQPLLRRVSLETARVLELGAGIGLLACALGPLTGHYTVTDIEVLVPLLRKNVSRSALSPSRVTVTDFDWVALQNAPKSRRSTVFGVDGHGPFDLILCCDCIYNTELVPPLVEAINYAAPGSGTVVLVVAELREEDVLREFLSTWLESGSWEIWRLPERHLGVRTIAWAGWRKSSD</sequence>
<dbReference type="AlphaFoldDB" id="A0A0C3QQP8"/>
<dbReference type="Proteomes" id="UP000054248">
    <property type="component" value="Unassembled WGS sequence"/>
</dbReference>
<dbReference type="Pfam" id="PF10294">
    <property type="entry name" value="Methyltransf_16"/>
    <property type="match status" value="1"/>
</dbReference>
<dbReference type="PANTHER" id="PTHR14614">
    <property type="entry name" value="HEPATOCELLULAR CARCINOMA-ASSOCIATED ANTIGEN"/>
    <property type="match status" value="1"/>
</dbReference>
<dbReference type="GO" id="GO:0032991">
    <property type="term" value="C:protein-containing complex"/>
    <property type="evidence" value="ECO:0007669"/>
    <property type="project" value="TreeGrafter"/>
</dbReference>
<dbReference type="GO" id="GO:0008757">
    <property type="term" value="F:S-adenosylmethionine-dependent methyltransferase activity"/>
    <property type="evidence" value="ECO:0007669"/>
    <property type="project" value="UniProtKB-ARBA"/>
</dbReference>
<dbReference type="Gene3D" id="3.40.50.150">
    <property type="entry name" value="Vaccinia Virus protein VP39"/>
    <property type="match status" value="1"/>
</dbReference>
<evidence type="ECO:0000313" key="2">
    <source>
        <dbReference type="EMBL" id="KIO29924.1"/>
    </source>
</evidence>
<dbReference type="InterPro" id="IPR029063">
    <property type="entry name" value="SAM-dependent_MTases_sf"/>
</dbReference>
<proteinExistence type="predicted"/>
<keyword evidence="3" id="KW-1185">Reference proteome</keyword>